<gene>
    <name evidence="5" type="ORF">EDD63_1637</name>
</gene>
<dbReference type="InterPro" id="IPR001537">
    <property type="entry name" value="SpoU_MeTrfase"/>
</dbReference>
<dbReference type="GO" id="GO:0008173">
    <property type="term" value="F:RNA methyltransferase activity"/>
    <property type="evidence" value="ECO:0007669"/>
    <property type="project" value="InterPro"/>
</dbReference>
<keyword evidence="2 5" id="KW-0489">Methyltransferase</keyword>
<feature type="domain" description="RNA 2-O ribose methyltransferase substrate binding" evidence="4">
    <location>
        <begin position="2"/>
        <end position="78"/>
    </location>
</feature>
<keyword evidence="6" id="KW-1185">Reference proteome</keyword>
<dbReference type="Gene3D" id="3.30.1330.30">
    <property type="match status" value="1"/>
</dbReference>
<evidence type="ECO:0000256" key="2">
    <source>
        <dbReference type="ARBA" id="ARBA00022603"/>
    </source>
</evidence>
<dbReference type="SUPFAM" id="SSF55315">
    <property type="entry name" value="L30e-like"/>
    <property type="match status" value="1"/>
</dbReference>
<dbReference type="Gene3D" id="3.40.1280.10">
    <property type="match status" value="1"/>
</dbReference>
<dbReference type="PANTHER" id="PTHR46429:SF1">
    <property type="entry name" value="23S RRNA (GUANOSINE-2'-O-)-METHYLTRANSFERASE RLMB"/>
    <property type="match status" value="1"/>
</dbReference>
<dbReference type="Proteomes" id="UP000294743">
    <property type="component" value="Unassembled WGS sequence"/>
</dbReference>
<dbReference type="Pfam" id="PF00588">
    <property type="entry name" value="SpoU_methylase"/>
    <property type="match status" value="1"/>
</dbReference>
<dbReference type="GO" id="GO:0006396">
    <property type="term" value="P:RNA processing"/>
    <property type="evidence" value="ECO:0007669"/>
    <property type="project" value="InterPro"/>
</dbReference>
<organism evidence="5 6">
    <name type="scientific">Breznakia blatticola</name>
    <dbReference type="NCBI Taxonomy" id="1754012"/>
    <lineage>
        <taxon>Bacteria</taxon>
        <taxon>Bacillati</taxon>
        <taxon>Bacillota</taxon>
        <taxon>Erysipelotrichia</taxon>
        <taxon>Erysipelotrichales</taxon>
        <taxon>Erysipelotrichaceae</taxon>
        <taxon>Breznakia</taxon>
    </lineage>
</organism>
<dbReference type="CDD" id="cd18103">
    <property type="entry name" value="SpoU-like_RlmB"/>
    <property type="match status" value="1"/>
</dbReference>
<dbReference type="EMBL" id="SODD01000063">
    <property type="protein sequence ID" value="TDW09098.1"/>
    <property type="molecule type" value="Genomic_DNA"/>
</dbReference>
<dbReference type="GO" id="GO:0005829">
    <property type="term" value="C:cytosol"/>
    <property type="evidence" value="ECO:0007669"/>
    <property type="project" value="TreeGrafter"/>
</dbReference>
<keyword evidence="3 5" id="KW-0808">Transferase</keyword>
<dbReference type="SMART" id="SM00967">
    <property type="entry name" value="SpoU_sub_bind"/>
    <property type="match status" value="1"/>
</dbReference>
<evidence type="ECO:0000259" key="4">
    <source>
        <dbReference type="SMART" id="SM00967"/>
    </source>
</evidence>
<accession>A0A4R7ZA76</accession>
<dbReference type="RefSeq" id="WP_134171355.1">
    <property type="nucleotide sequence ID" value="NZ_SODD01000063.1"/>
</dbReference>
<proteinExistence type="inferred from homology"/>
<evidence type="ECO:0000256" key="1">
    <source>
        <dbReference type="ARBA" id="ARBA00007228"/>
    </source>
</evidence>
<dbReference type="GO" id="GO:0032259">
    <property type="term" value="P:methylation"/>
    <property type="evidence" value="ECO:0007669"/>
    <property type="project" value="UniProtKB-KW"/>
</dbReference>
<evidence type="ECO:0000313" key="5">
    <source>
        <dbReference type="EMBL" id="TDW09098.1"/>
    </source>
</evidence>
<name>A0A4R7ZA76_9FIRM</name>
<dbReference type="PANTHER" id="PTHR46429">
    <property type="entry name" value="23S RRNA (GUANOSINE-2'-O-)-METHYLTRANSFERASE RLMB"/>
    <property type="match status" value="1"/>
</dbReference>
<protein>
    <submittedName>
        <fullName evidence="5">23S rRNA (Guanosine2251-2'-O)-methyltransferase</fullName>
    </submittedName>
</protein>
<dbReference type="Pfam" id="PF08032">
    <property type="entry name" value="SpoU_sub_bind"/>
    <property type="match status" value="1"/>
</dbReference>
<evidence type="ECO:0000256" key="3">
    <source>
        <dbReference type="ARBA" id="ARBA00022679"/>
    </source>
</evidence>
<dbReference type="InterPro" id="IPR029064">
    <property type="entry name" value="Ribosomal_eL30-like_sf"/>
</dbReference>
<dbReference type="InterPro" id="IPR029026">
    <property type="entry name" value="tRNA_m1G_MTases_N"/>
</dbReference>
<comment type="similarity">
    <text evidence="1">Belongs to the class IV-like SAM-binding methyltransferase superfamily. RNA methyltransferase TrmH family.</text>
</comment>
<dbReference type="InterPro" id="IPR013123">
    <property type="entry name" value="SpoU_subst-bd"/>
</dbReference>
<evidence type="ECO:0000313" key="6">
    <source>
        <dbReference type="Proteomes" id="UP000294743"/>
    </source>
</evidence>
<reference evidence="5 6" key="1">
    <citation type="submission" date="2019-03" db="EMBL/GenBank/DDBJ databases">
        <title>Genomic Encyclopedia of Type Strains, Phase IV (KMG-IV): sequencing the most valuable type-strain genomes for metagenomic binning, comparative biology and taxonomic classification.</title>
        <authorList>
            <person name="Goeker M."/>
        </authorList>
    </citation>
    <scope>NUCLEOTIDE SEQUENCE [LARGE SCALE GENOMIC DNA]</scope>
    <source>
        <strain evidence="5 6">DSM 28867</strain>
    </source>
</reference>
<dbReference type="InterPro" id="IPR029028">
    <property type="entry name" value="Alpha/beta_knot_MTases"/>
</dbReference>
<comment type="caution">
    <text evidence="5">The sequence shown here is derived from an EMBL/GenBank/DDBJ whole genome shotgun (WGS) entry which is preliminary data.</text>
</comment>
<dbReference type="OrthoDB" id="1768434at2"/>
<dbReference type="GO" id="GO:0003723">
    <property type="term" value="F:RNA binding"/>
    <property type="evidence" value="ECO:0007669"/>
    <property type="project" value="InterPro"/>
</dbReference>
<dbReference type="SUPFAM" id="SSF75217">
    <property type="entry name" value="alpha/beta knot"/>
    <property type="match status" value="1"/>
</dbReference>
<dbReference type="AlphaFoldDB" id="A0A4R7ZA76"/>
<sequence>MLLEGNISVKAALLSPYRNVKKIIVDKKKKSKDSGYIIFKAKEQGVPVESITREKIDEMASGKTHGGMLAEVEDRIYQNVDDIKNDDFVAFVEGIEDPFNFGYIIRSLYAAGCSCIITNERNWSNAATTVTKASAGASEYIKHITTSNVADTLEELQTAGFEVVAAARDDHAIEMYDYDFNKKVCICIGGEKRGLTKDVLELSNQHVYIPYNTDFKNALNAVAASTILSFEILRQRRANTPN</sequence>
<dbReference type="InterPro" id="IPR004441">
    <property type="entry name" value="rRNA_MeTrfase_TrmH"/>
</dbReference>